<protein>
    <recommendedName>
        <fullName evidence="2">Cyclin-Q</fullName>
    </recommendedName>
    <alternativeName>
        <fullName evidence="4">Cyclin-related protein FAM58A</fullName>
    </alternativeName>
</protein>
<evidence type="ECO:0000256" key="4">
    <source>
        <dbReference type="ARBA" id="ARBA00032419"/>
    </source>
</evidence>
<dbReference type="Gene3D" id="1.10.472.10">
    <property type="entry name" value="Cyclin-like"/>
    <property type="match status" value="2"/>
</dbReference>
<dbReference type="Pfam" id="PF00134">
    <property type="entry name" value="Cyclin_N"/>
    <property type="match status" value="1"/>
</dbReference>
<feature type="domain" description="Cyclin-like" evidence="6">
    <location>
        <begin position="38"/>
        <end position="136"/>
    </location>
</feature>
<dbReference type="GO" id="GO:0006357">
    <property type="term" value="P:regulation of transcription by RNA polymerase II"/>
    <property type="evidence" value="ECO:0007669"/>
    <property type="project" value="InterPro"/>
</dbReference>
<proteinExistence type="inferred from homology"/>
<dbReference type="FunFam" id="1.10.472.10:FF:000122">
    <property type="entry name" value="Cyclin-related protein FAM58A"/>
    <property type="match status" value="1"/>
</dbReference>
<dbReference type="InterPro" id="IPR048053">
    <property type="entry name" value="Cyclin-Q_second_cyclin_box"/>
</dbReference>
<gene>
    <name evidence="7" type="ORF">g.26289</name>
</gene>
<dbReference type="SMART" id="SM00385">
    <property type="entry name" value="CYCLIN"/>
    <property type="match status" value="2"/>
</dbReference>
<evidence type="ECO:0000313" key="7">
    <source>
        <dbReference type="EMBL" id="JAS45872.1"/>
    </source>
</evidence>
<feature type="domain" description="Cyclin-like" evidence="6">
    <location>
        <begin position="149"/>
        <end position="246"/>
    </location>
</feature>
<dbReference type="CDD" id="cd20534">
    <property type="entry name" value="CYCLIN_CCNM_CCNQ_rpt1"/>
    <property type="match status" value="1"/>
</dbReference>
<evidence type="ECO:0000259" key="6">
    <source>
        <dbReference type="SMART" id="SM00385"/>
    </source>
</evidence>
<evidence type="ECO:0000256" key="2">
    <source>
        <dbReference type="ARBA" id="ARBA00019501"/>
    </source>
</evidence>
<dbReference type="SUPFAM" id="SSF47954">
    <property type="entry name" value="Cyclin-like"/>
    <property type="match status" value="2"/>
</dbReference>
<dbReference type="GO" id="GO:0016538">
    <property type="term" value="F:cyclin-dependent protein serine/threonine kinase regulator activity"/>
    <property type="evidence" value="ECO:0007669"/>
    <property type="project" value="InterPro"/>
</dbReference>
<dbReference type="AlphaFoldDB" id="A0A1B6F6L5"/>
<dbReference type="PIRSF" id="PIRSF028758">
    <property type="entry name" value="Cyclin, C/H/G types"/>
    <property type="match status" value="1"/>
</dbReference>
<dbReference type="InterPro" id="IPR048055">
    <property type="entry name" value="Cyclin-Q_first_cyclin_box"/>
</dbReference>
<evidence type="ECO:0000256" key="3">
    <source>
        <dbReference type="ARBA" id="ARBA00023127"/>
    </source>
</evidence>
<evidence type="ECO:0000256" key="1">
    <source>
        <dbReference type="ARBA" id="ARBA00010390"/>
    </source>
</evidence>
<dbReference type="EMBL" id="GECZ01023897">
    <property type="protein sequence ID" value="JAS45872.1"/>
    <property type="molecule type" value="Transcribed_RNA"/>
</dbReference>
<dbReference type="PANTHER" id="PTHR10026">
    <property type="entry name" value="CYCLIN"/>
    <property type="match status" value="1"/>
</dbReference>
<dbReference type="InterPro" id="IPR013763">
    <property type="entry name" value="Cyclin-like_dom"/>
</dbReference>
<reference evidence="7" key="1">
    <citation type="submission" date="2015-11" db="EMBL/GenBank/DDBJ databases">
        <title>De novo transcriptome assembly of four potential Pierce s Disease insect vectors from Arizona vineyards.</title>
        <authorList>
            <person name="Tassone E.E."/>
        </authorList>
    </citation>
    <scope>NUCLEOTIDE SEQUENCE</scope>
</reference>
<sequence>MMKDVIDVFQLQVQRDKNRNRCPPVDYKEHDDSYHVVRFIFECGMKLNASPLSISTAAILFHKFFKEAENSSYDKYLIASTCLYLSGKVKDEPVKVRDVINVSRNTLHRNSAPLDLGEEYWNMRDAIVQGELLLMRMLKFEVTIVHPHKYMLHYLKSLQTWIYPEAWEKVPIVHMAYSFLQDFHYVPAILDYKPQHIAIACINLALQVYGVQVPYTDEDEGITWYSVFVDDLTKDHIWDIMENIMDVYEKESESQ</sequence>
<dbReference type="InterPro" id="IPR006671">
    <property type="entry name" value="Cyclin_N"/>
</dbReference>
<dbReference type="FunFam" id="1.10.472.10:FF:000042">
    <property type="entry name" value="FAM58A isoform 1"/>
    <property type="match status" value="1"/>
</dbReference>
<accession>A0A1B6F6L5</accession>
<keyword evidence="3 5" id="KW-0195">Cyclin</keyword>
<dbReference type="InterPro" id="IPR036915">
    <property type="entry name" value="Cyclin-like_sf"/>
</dbReference>
<comment type="similarity">
    <text evidence="1">Belongs to the cyclin family. Cyclin-like FAM58 subfamily.</text>
</comment>
<dbReference type="InterPro" id="IPR043198">
    <property type="entry name" value="Cyclin/Ssn8"/>
</dbReference>
<organism evidence="7">
    <name type="scientific">Cuerna arida</name>
    <dbReference type="NCBI Taxonomy" id="1464854"/>
    <lineage>
        <taxon>Eukaryota</taxon>
        <taxon>Metazoa</taxon>
        <taxon>Ecdysozoa</taxon>
        <taxon>Arthropoda</taxon>
        <taxon>Hexapoda</taxon>
        <taxon>Insecta</taxon>
        <taxon>Pterygota</taxon>
        <taxon>Neoptera</taxon>
        <taxon>Paraneoptera</taxon>
        <taxon>Hemiptera</taxon>
        <taxon>Auchenorrhyncha</taxon>
        <taxon>Membracoidea</taxon>
        <taxon>Cicadellidae</taxon>
        <taxon>Cicadellinae</taxon>
        <taxon>Proconiini</taxon>
        <taxon>Cuerna</taxon>
    </lineage>
</organism>
<name>A0A1B6F6L5_9HEMI</name>
<evidence type="ECO:0000256" key="5">
    <source>
        <dbReference type="RuleBase" id="RU000383"/>
    </source>
</evidence>
<dbReference type="CDD" id="cd20535">
    <property type="entry name" value="CYCLIN_CCNM_CCNQ_rpt2"/>
    <property type="match status" value="1"/>
</dbReference>